<evidence type="ECO:0000256" key="1">
    <source>
        <dbReference type="ARBA" id="ARBA00004370"/>
    </source>
</evidence>
<sequence length="135" mass="14503">MTASALVLTLFIAWTLLLLVVMEVLRSRLVVTGRMAANAFQPDNANLSPFMQRLARAHANCLESLPVFGGLLVVALVTGRAGITDPLAPWLLAARVVQSSIHLASLSPAAVTARFSAFAVQMAIGAFWTWALLFR</sequence>
<dbReference type="EMBL" id="VTOX01000003">
    <property type="protein sequence ID" value="NKE66286.1"/>
    <property type="molecule type" value="Genomic_DNA"/>
</dbReference>
<dbReference type="InterPro" id="IPR001129">
    <property type="entry name" value="Membr-assoc_MAPEG"/>
</dbReference>
<reference evidence="6 7" key="1">
    <citation type="journal article" date="2020" name="Nature">
        <title>Bacterial chemolithoautotrophy via manganese oxidation.</title>
        <authorList>
            <person name="Yu H."/>
            <person name="Leadbetter J.R."/>
        </authorList>
    </citation>
    <scope>NUCLEOTIDE SEQUENCE [LARGE SCALE GENOMIC DNA]</scope>
    <source>
        <strain evidence="6 7">RBP-1</strain>
    </source>
</reference>
<name>A0A7X6DFM3_9BURK</name>
<protein>
    <submittedName>
        <fullName evidence="6">MAPEG family protein</fullName>
    </submittedName>
</protein>
<evidence type="ECO:0000256" key="5">
    <source>
        <dbReference type="SAM" id="Phobius"/>
    </source>
</evidence>
<keyword evidence="3 5" id="KW-1133">Transmembrane helix</keyword>
<proteinExistence type="predicted"/>
<keyword evidence="4 5" id="KW-0472">Membrane</keyword>
<dbReference type="RefSeq" id="WP_168107402.1">
    <property type="nucleotide sequence ID" value="NZ_VTOX01000003.1"/>
</dbReference>
<dbReference type="GO" id="GO:0016020">
    <property type="term" value="C:membrane"/>
    <property type="evidence" value="ECO:0007669"/>
    <property type="project" value="UniProtKB-SubCell"/>
</dbReference>
<gene>
    <name evidence="6" type="ORF">RAMLITH_10680</name>
</gene>
<organism evidence="6 7">
    <name type="scientific">Ramlibacter lithotrophicus</name>
    <dbReference type="NCBI Taxonomy" id="2606681"/>
    <lineage>
        <taxon>Bacteria</taxon>
        <taxon>Pseudomonadati</taxon>
        <taxon>Pseudomonadota</taxon>
        <taxon>Betaproteobacteria</taxon>
        <taxon>Burkholderiales</taxon>
        <taxon>Comamonadaceae</taxon>
        <taxon>Ramlibacter</taxon>
    </lineage>
</organism>
<evidence type="ECO:0000256" key="3">
    <source>
        <dbReference type="ARBA" id="ARBA00022989"/>
    </source>
</evidence>
<accession>A0A7X6DFM3</accession>
<feature type="transmembrane region" description="Helical" evidence="5">
    <location>
        <begin position="115"/>
        <end position="134"/>
    </location>
</feature>
<evidence type="ECO:0000313" key="7">
    <source>
        <dbReference type="Proteomes" id="UP000521868"/>
    </source>
</evidence>
<dbReference type="SUPFAM" id="SSF161084">
    <property type="entry name" value="MAPEG domain-like"/>
    <property type="match status" value="1"/>
</dbReference>
<comment type="caution">
    <text evidence="6">The sequence shown here is derived from an EMBL/GenBank/DDBJ whole genome shotgun (WGS) entry which is preliminary data.</text>
</comment>
<dbReference type="Proteomes" id="UP000521868">
    <property type="component" value="Unassembled WGS sequence"/>
</dbReference>
<dbReference type="AlphaFoldDB" id="A0A7X6DFM3"/>
<evidence type="ECO:0000313" key="6">
    <source>
        <dbReference type="EMBL" id="NKE66286.1"/>
    </source>
</evidence>
<keyword evidence="7" id="KW-1185">Reference proteome</keyword>
<comment type="subcellular location">
    <subcellularLocation>
        <location evidence="1">Membrane</location>
    </subcellularLocation>
</comment>
<evidence type="ECO:0000256" key="2">
    <source>
        <dbReference type="ARBA" id="ARBA00022692"/>
    </source>
</evidence>
<feature type="transmembrane region" description="Helical" evidence="5">
    <location>
        <begin position="61"/>
        <end position="83"/>
    </location>
</feature>
<keyword evidence="2 5" id="KW-0812">Transmembrane</keyword>
<dbReference type="Pfam" id="PF01124">
    <property type="entry name" value="MAPEG"/>
    <property type="match status" value="1"/>
</dbReference>
<feature type="transmembrane region" description="Helical" evidence="5">
    <location>
        <begin position="6"/>
        <end position="25"/>
    </location>
</feature>
<evidence type="ECO:0000256" key="4">
    <source>
        <dbReference type="ARBA" id="ARBA00023136"/>
    </source>
</evidence>
<dbReference type="Gene3D" id="1.20.120.550">
    <property type="entry name" value="Membrane associated eicosanoid/glutathione metabolism-like domain"/>
    <property type="match status" value="1"/>
</dbReference>
<dbReference type="InterPro" id="IPR023352">
    <property type="entry name" value="MAPEG-like_dom_sf"/>
</dbReference>